<gene>
    <name evidence="2" type="ORF">E0F88_28715</name>
</gene>
<keyword evidence="3" id="KW-1185">Reference proteome</keyword>
<dbReference type="AlphaFoldDB" id="A0A4R5DBJ8"/>
<dbReference type="InterPro" id="IPR054545">
    <property type="entry name" value="ApeI-like"/>
</dbReference>
<dbReference type="Gene3D" id="3.10.129.10">
    <property type="entry name" value="Hotdog Thioesterase"/>
    <property type="match status" value="1"/>
</dbReference>
<proteinExistence type="predicted"/>
<dbReference type="RefSeq" id="WP_131961785.1">
    <property type="nucleotide sequence ID" value="NZ_SMFL01000016.1"/>
</dbReference>
<protein>
    <submittedName>
        <fullName evidence="2">3-hydroxyacyl-ACP dehydratase</fullName>
    </submittedName>
</protein>
<comment type="caution">
    <text evidence="2">The sequence shown here is derived from an EMBL/GenBank/DDBJ whole genome shotgun (WGS) entry which is preliminary data.</text>
</comment>
<dbReference type="SUPFAM" id="SSF54637">
    <property type="entry name" value="Thioesterase/thiol ester dehydrase-isomerase"/>
    <property type="match status" value="1"/>
</dbReference>
<accession>A0A4R5DBJ8</accession>
<dbReference type="Pfam" id="PF22818">
    <property type="entry name" value="ApeI-like"/>
    <property type="match status" value="1"/>
</dbReference>
<organism evidence="2 3">
    <name type="scientific">Dyadobacter psychrotolerans</name>
    <dbReference type="NCBI Taxonomy" id="2541721"/>
    <lineage>
        <taxon>Bacteria</taxon>
        <taxon>Pseudomonadati</taxon>
        <taxon>Bacteroidota</taxon>
        <taxon>Cytophagia</taxon>
        <taxon>Cytophagales</taxon>
        <taxon>Spirosomataceae</taxon>
        <taxon>Dyadobacter</taxon>
    </lineage>
</organism>
<evidence type="ECO:0000313" key="2">
    <source>
        <dbReference type="EMBL" id="TDE10277.1"/>
    </source>
</evidence>
<dbReference type="Proteomes" id="UP000294850">
    <property type="component" value="Unassembled WGS sequence"/>
</dbReference>
<dbReference type="InterPro" id="IPR029069">
    <property type="entry name" value="HotDog_dom_sf"/>
</dbReference>
<reference evidence="2 3" key="1">
    <citation type="submission" date="2019-03" db="EMBL/GenBank/DDBJ databases">
        <title>Dyadobacter AR-3-6 sp. nov., isolated from arctic soil.</title>
        <authorList>
            <person name="Chaudhary D.K."/>
        </authorList>
    </citation>
    <scope>NUCLEOTIDE SEQUENCE [LARGE SCALE GENOMIC DNA]</scope>
    <source>
        <strain evidence="2 3">AR-3-6</strain>
    </source>
</reference>
<evidence type="ECO:0000259" key="1">
    <source>
        <dbReference type="Pfam" id="PF22818"/>
    </source>
</evidence>
<dbReference type="EMBL" id="SMFL01000016">
    <property type="protein sequence ID" value="TDE10277.1"/>
    <property type="molecule type" value="Genomic_DNA"/>
</dbReference>
<name>A0A4R5DBJ8_9BACT</name>
<sequence length="121" mass="13620">MFLNDLYTVLSLNSTAETISAEIRIDESHPVFAGHFPGSPITPGVVQLQIVKEVLEIHLRRKLGMKTMRSCKFLQVINPIETPVITIAIKFEDKEQFLEVIASANHSGNVYLKAQMSYFTL</sequence>
<dbReference type="OrthoDB" id="9772788at2"/>
<dbReference type="GO" id="GO:0016829">
    <property type="term" value="F:lyase activity"/>
    <property type="evidence" value="ECO:0007669"/>
    <property type="project" value="UniProtKB-KW"/>
</dbReference>
<evidence type="ECO:0000313" key="3">
    <source>
        <dbReference type="Proteomes" id="UP000294850"/>
    </source>
</evidence>
<feature type="domain" description="ApeI dehydratase-like" evidence="1">
    <location>
        <begin position="14"/>
        <end position="95"/>
    </location>
</feature>